<keyword evidence="3" id="KW-1185">Reference proteome</keyword>
<dbReference type="AlphaFoldDB" id="A0A0D2KNZ6"/>
<proteinExistence type="predicted"/>
<name>A0A0D2KNZ6_HYPSF</name>
<feature type="region of interest" description="Disordered" evidence="1">
    <location>
        <begin position="76"/>
        <end position="97"/>
    </location>
</feature>
<accession>A0A0D2KNZ6</accession>
<dbReference type="Proteomes" id="UP000054270">
    <property type="component" value="Unassembled WGS sequence"/>
</dbReference>
<organism evidence="2 3">
    <name type="scientific">Hypholoma sublateritium (strain FD-334 SS-4)</name>
    <dbReference type="NCBI Taxonomy" id="945553"/>
    <lineage>
        <taxon>Eukaryota</taxon>
        <taxon>Fungi</taxon>
        <taxon>Dikarya</taxon>
        <taxon>Basidiomycota</taxon>
        <taxon>Agaricomycotina</taxon>
        <taxon>Agaricomycetes</taxon>
        <taxon>Agaricomycetidae</taxon>
        <taxon>Agaricales</taxon>
        <taxon>Agaricineae</taxon>
        <taxon>Strophariaceae</taxon>
        <taxon>Hypholoma</taxon>
    </lineage>
</organism>
<reference evidence="3" key="1">
    <citation type="submission" date="2014-04" db="EMBL/GenBank/DDBJ databases">
        <title>Evolutionary Origins and Diversification of the Mycorrhizal Mutualists.</title>
        <authorList>
            <consortium name="DOE Joint Genome Institute"/>
            <consortium name="Mycorrhizal Genomics Consortium"/>
            <person name="Kohler A."/>
            <person name="Kuo A."/>
            <person name="Nagy L.G."/>
            <person name="Floudas D."/>
            <person name="Copeland A."/>
            <person name="Barry K.W."/>
            <person name="Cichocki N."/>
            <person name="Veneault-Fourrey C."/>
            <person name="LaButti K."/>
            <person name="Lindquist E.A."/>
            <person name="Lipzen A."/>
            <person name="Lundell T."/>
            <person name="Morin E."/>
            <person name="Murat C."/>
            <person name="Riley R."/>
            <person name="Ohm R."/>
            <person name="Sun H."/>
            <person name="Tunlid A."/>
            <person name="Henrissat B."/>
            <person name="Grigoriev I.V."/>
            <person name="Hibbett D.S."/>
            <person name="Martin F."/>
        </authorList>
    </citation>
    <scope>NUCLEOTIDE SEQUENCE [LARGE SCALE GENOMIC DNA]</scope>
    <source>
        <strain evidence="3">FD-334 SS-4</strain>
    </source>
</reference>
<sequence>MSQAPETPLYRYQWAHLNGTEVLQRPLGRQVAFNTYSTVSKAYIATLENVVNHGVSHLLSSASPRSAPTARPQLVWLPPESARPPPAHPQRGDPRLRPAHGDHRLAVKNFFMNLGAAAKRALALDLFNTTHEQNDYESLSFLFCCARYIPWALRNIIVDVRVAHFFGREIGALRDAFRERHRKTAILRDFKRKL</sequence>
<evidence type="ECO:0000313" key="3">
    <source>
        <dbReference type="Proteomes" id="UP000054270"/>
    </source>
</evidence>
<protein>
    <submittedName>
        <fullName evidence="2">Uncharacterized protein</fullName>
    </submittedName>
</protein>
<gene>
    <name evidence="2" type="ORF">HYPSUDRAFT_207120</name>
</gene>
<dbReference type="STRING" id="945553.A0A0D2KNZ6"/>
<evidence type="ECO:0000256" key="1">
    <source>
        <dbReference type="SAM" id="MobiDB-lite"/>
    </source>
</evidence>
<dbReference type="OrthoDB" id="5598028at2759"/>
<dbReference type="EMBL" id="KN817623">
    <property type="protein sequence ID" value="KJA16327.1"/>
    <property type="molecule type" value="Genomic_DNA"/>
</dbReference>
<evidence type="ECO:0000313" key="2">
    <source>
        <dbReference type="EMBL" id="KJA16327.1"/>
    </source>
</evidence>